<feature type="compositionally biased region" description="Basic and acidic residues" evidence="1">
    <location>
        <begin position="82"/>
        <end position="97"/>
    </location>
</feature>
<dbReference type="Proteomes" id="UP000266723">
    <property type="component" value="Unassembled WGS sequence"/>
</dbReference>
<evidence type="ECO:0000313" key="2">
    <source>
        <dbReference type="EMBL" id="KAF3533521.1"/>
    </source>
</evidence>
<organism evidence="2 3">
    <name type="scientific">Brassica cretica</name>
    <name type="common">Mustard</name>
    <dbReference type="NCBI Taxonomy" id="69181"/>
    <lineage>
        <taxon>Eukaryota</taxon>
        <taxon>Viridiplantae</taxon>
        <taxon>Streptophyta</taxon>
        <taxon>Embryophyta</taxon>
        <taxon>Tracheophyta</taxon>
        <taxon>Spermatophyta</taxon>
        <taxon>Magnoliopsida</taxon>
        <taxon>eudicotyledons</taxon>
        <taxon>Gunneridae</taxon>
        <taxon>Pentapetalae</taxon>
        <taxon>rosids</taxon>
        <taxon>malvids</taxon>
        <taxon>Brassicales</taxon>
        <taxon>Brassicaceae</taxon>
        <taxon>Brassiceae</taxon>
        <taxon>Brassica</taxon>
    </lineage>
</organism>
<feature type="compositionally biased region" description="Basic and acidic residues" evidence="1">
    <location>
        <begin position="144"/>
        <end position="164"/>
    </location>
</feature>
<gene>
    <name evidence="2" type="ORF">DY000_02040179</name>
</gene>
<proteinExistence type="predicted"/>
<feature type="compositionally biased region" description="Polar residues" evidence="1">
    <location>
        <begin position="71"/>
        <end position="81"/>
    </location>
</feature>
<comment type="caution">
    <text evidence="2">The sequence shown here is derived from an EMBL/GenBank/DDBJ whole genome shotgun (WGS) entry which is preliminary data.</text>
</comment>
<feature type="region of interest" description="Disordered" evidence="1">
    <location>
        <begin position="68"/>
        <end position="164"/>
    </location>
</feature>
<reference evidence="2 3" key="1">
    <citation type="journal article" date="2020" name="BMC Genomics">
        <title>Intraspecific diversification of the crop wild relative Brassica cretica Lam. using demographic model selection.</title>
        <authorList>
            <person name="Kioukis A."/>
            <person name="Michalopoulou V.A."/>
            <person name="Briers L."/>
            <person name="Pirintsos S."/>
            <person name="Studholme D.J."/>
            <person name="Pavlidis P."/>
            <person name="Sarris P.F."/>
        </authorList>
    </citation>
    <scope>NUCLEOTIDE SEQUENCE [LARGE SCALE GENOMIC DNA]</scope>
    <source>
        <strain evidence="3">cv. PFS-1207/04</strain>
    </source>
</reference>
<sequence>MPVLNVPETVVTVFETVSFLHNQYIRSEIKLNLRKRVRDLSLNPTPSPPSSLSQIHLLPSLLTRLHLIPRAQSSNTRQNSMEVEKIEREREREREITTGEDEERNSGDEVDGDNVDMADGWEDGGDGHDGDSERTASGRRRKRDSIGSDRRKSPVLEREREQQR</sequence>
<protein>
    <submittedName>
        <fullName evidence="2">Uncharacterized protein</fullName>
    </submittedName>
</protein>
<feature type="compositionally biased region" description="Acidic residues" evidence="1">
    <location>
        <begin position="98"/>
        <end position="124"/>
    </location>
</feature>
<evidence type="ECO:0000313" key="3">
    <source>
        <dbReference type="Proteomes" id="UP000266723"/>
    </source>
</evidence>
<keyword evidence="3" id="KW-1185">Reference proteome</keyword>
<accession>A0ABQ7BNP0</accession>
<dbReference type="EMBL" id="QGKV02001507">
    <property type="protein sequence ID" value="KAF3533521.1"/>
    <property type="molecule type" value="Genomic_DNA"/>
</dbReference>
<feature type="compositionally biased region" description="Basic and acidic residues" evidence="1">
    <location>
        <begin position="125"/>
        <end position="136"/>
    </location>
</feature>
<name>A0ABQ7BNP0_BRACR</name>
<evidence type="ECO:0000256" key="1">
    <source>
        <dbReference type="SAM" id="MobiDB-lite"/>
    </source>
</evidence>